<dbReference type="InterPro" id="IPR003675">
    <property type="entry name" value="Rce1/LyrA-like_dom"/>
</dbReference>
<name>A0ABW8R9P7_9PSED</name>
<protein>
    <submittedName>
        <fullName evidence="3">CPBP family intramembrane glutamic endopeptidase</fullName>
        <ecNumber evidence="3">3.4.-.-</ecNumber>
    </submittedName>
</protein>
<feature type="transmembrane region" description="Helical" evidence="1">
    <location>
        <begin position="210"/>
        <end position="226"/>
    </location>
</feature>
<evidence type="ECO:0000313" key="3">
    <source>
        <dbReference type="EMBL" id="MFK9007434.1"/>
    </source>
</evidence>
<keyword evidence="1" id="KW-0472">Membrane</keyword>
<comment type="caution">
    <text evidence="3">The sequence shown here is derived from an EMBL/GenBank/DDBJ whole genome shotgun (WGS) entry which is preliminary data.</text>
</comment>
<dbReference type="EMBL" id="JBJHQF010000056">
    <property type="protein sequence ID" value="MFK9007434.1"/>
    <property type="molecule type" value="Genomic_DNA"/>
</dbReference>
<sequence length="235" mass="26317">MKYEPLSGPSETHMDTYSWRRRLLTACLAMGLFILTQLVLVSVLGAGNLNAMRLLAGSGFSAAVLFLYAVFERRHSGGARALIGHDVGRTFKLCVAWTVGAYLVCSGLDIWLGYGRTESMFNSGGASVSQKVLFWLMALTFLPIFEELLYRHFLIRLFPLESRVWQWVAILSTSALYMFIHMPFTHWTSFLLIGTLAVILAYARVRSAGLLVPVLLHISAQVMAISKDLVAHHWF</sequence>
<evidence type="ECO:0000313" key="4">
    <source>
        <dbReference type="Proteomes" id="UP001623008"/>
    </source>
</evidence>
<keyword evidence="4" id="KW-1185">Reference proteome</keyword>
<feature type="transmembrane region" description="Helical" evidence="1">
    <location>
        <begin position="91"/>
        <end position="112"/>
    </location>
</feature>
<reference evidence="3 4" key="1">
    <citation type="submission" date="2024-11" db="EMBL/GenBank/DDBJ databases">
        <authorList>
            <person name="Lucas J.A."/>
        </authorList>
    </citation>
    <scope>NUCLEOTIDE SEQUENCE [LARGE SCALE GENOMIC DNA]</scope>
    <source>
        <strain evidence="3 4">Z 7.15</strain>
    </source>
</reference>
<dbReference type="EC" id="3.4.-.-" evidence="3"/>
<feature type="transmembrane region" description="Helical" evidence="1">
    <location>
        <begin position="51"/>
        <end position="71"/>
    </location>
</feature>
<evidence type="ECO:0000259" key="2">
    <source>
        <dbReference type="Pfam" id="PF02517"/>
    </source>
</evidence>
<dbReference type="Pfam" id="PF02517">
    <property type="entry name" value="Rce1-like"/>
    <property type="match status" value="1"/>
</dbReference>
<keyword evidence="1" id="KW-0812">Transmembrane</keyword>
<feature type="transmembrane region" description="Helical" evidence="1">
    <location>
        <begin position="132"/>
        <end position="150"/>
    </location>
</feature>
<proteinExistence type="predicted"/>
<feature type="transmembrane region" description="Helical" evidence="1">
    <location>
        <begin position="162"/>
        <end position="180"/>
    </location>
</feature>
<feature type="transmembrane region" description="Helical" evidence="1">
    <location>
        <begin position="23"/>
        <end position="45"/>
    </location>
</feature>
<dbReference type="GO" id="GO:0016787">
    <property type="term" value="F:hydrolase activity"/>
    <property type="evidence" value="ECO:0007669"/>
    <property type="project" value="UniProtKB-KW"/>
</dbReference>
<dbReference type="RefSeq" id="WP_406599414.1">
    <property type="nucleotide sequence ID" value="NZ_JBJHQF010000056.1"/>
</dbReference>
<accession>A0ABW8R9P7</accession>
<feature type="transmembrane region" description="Helical" evidence="1">
    <location>
        <begin position="186"/>
        <end position="203"/>
    </location>
</feature>
<keyword evidence="3" id="KW-0378">Hydrolase</keyword>
<dbReference type="Proteomes" id="UP001623008">
    <property type="component" value="Unassembled WGS sequence"/>
</dbReference>
<gene>
    <name evidence="3" type="ORF">ACJEBJ_25235</name>
</gene>
<feature type="domain" description="CAAX prenyl protease 2/Lysostaphin resistance protein A-like" evidence="2">
    <location>
        <begin position="131"/>
        <end position="222"/>
    </location>
</feature>
<keyword evidence="1" id="KW-1133">Transmembrane helix</keyword>
<evidence type="ECO:0000256" key="1">
    <source>
        <dbReference type="SAM" id="Phobius"/>
    </source>
</evidence>
<organism evidence="3 4">
    <name type="scientific">Pseudomonas pergaminensis</name>
    <dbReference type="NCBI Taxonomy" id="2853159"/>
    <lineage>
        <taxon>Bacteria</taxon>
        <taxon>Pseudomonadati</taxon>
        <taxon>Pseudomonadota</taxon>
        <taxon>Gammaproteobacteria</taxon>
        <taxon>Pseudomonadales</taxon>
        <taxon>Pseudomonadaceae</taxon>
        <taxon>Pseudomonas</taxon>
    </lineage>
</organism>